<dbReference type="PROSITE" id="PS50977">
    <property type="entry name" value="HTH_TETR_2"/>
    <property type="match status" value="1"/>
</dbReference>
<evidence type="ECO:0000256" key="3">
    <source>
        <dbReference type="PROSITE-ProRule" id="PRU00335"/>
    </source>
</evidence>
<dbReference type="Pfam" id="PF00440">
    <property type="entry name" value="TetR_N"/>
    <property type="match status" value="1"/>
</dbReference>
<dbReference type="InterPro" id="IPR001647">
    <property type="entry name" value="HTH_TetR"/>
</dbReference>
<proteinExistence type="predicted"/>
<evidence type="ECO:0000256" key="1">
    <source>
        <dbReference type="ARBA" id="ARBA00022491"/>
    </source>
</evidence>
<keyword evidence="2 3" id="KW-0238">DNA-binding</keyword>
<evidence type="ECO:0000313" key="6">
    <source>
        <dbReference type="Proteomes" id="UP000233343"/>
    </source>
</evidence>
<dbReference type="SUPFAM" id="SSF46689">
    <property type="entry name" value="Homeodomain-like"/>
    <property type="match status" value="1"/>
</dbReference>
<dbReference type="Gene3D" id="1.10.357.10">
    <property type="entry name" value="Tetracycline Repressor, domain 2"/>
    <property type="match status" value="1"/>
</dbReference>
<dbReference type="Proteomes" id="UP000233343">
    <property type="component" value="Unassembled WGS sequence"/>
</dbReference>
<evidence type="ECO:0000313" key="5">
    <source>
        <dbReference type="EMBL" id="PKG25823.1"/>
    </source>
</evidence>
<evidence type="ECO:0000256" key="2">
    <source>
        <dbReference type="ARBA" id="ARBA00023125"/>
    </source>
</evidence>
<keyword evidence="6" id="KW-1185">Reference proteome</keyword>
<feature type="DNA-binding region" description="H-T-H motif" evidence="3">
    <location>
        <begin position="37"/>
        <end position="56"/>
    </location>
</feature>
<dbReference type="EMBL" id="PISD01000093">
    <property type="protein sequence ID" value="PKG25823.1"/>
    <property type="molecule type" value="Genomic_DNA"/>
</dbReference>
<dbReference type="GO" id="GO:0003677">
    <property type="term" value="F:DNA binding"/>
    <property type="evidence" value="ECO:0007669"/>
    <property type="project" value="UniProtKB-UniRule"/>
</dbReference>
<sequence length="195" mass="22395">MPKGPKGFSELEKSVIKEKLRKECEKSWAVHGYKKTNVGELCEKVGISIGTFYMCFSSKEALFLETLETLQNNLMAFMEETIAKEPTKDGFAKAIKLLYQEYARNIFLYNATSPDFLAFLNKLPQENVLKLKFDNEEFFRKNIESAGLKLLVSDAQAFSVISALLSILNVQDVMRHNHIEVFNFMLDNLIDQLFE</sequence>
<dbReference type="PANTHER" id="PTHR43479:SF11">
    <property type="entry name" value="ACREF_ENVCD OPERON REPRESSOR-RELATED"/>
    <property type="match status" value="1"/>
</dbReference>
<keyword evidence="1" id="KW-0678">Repressor</keyword>
<feature type="domain" description="HTH tetR-type" evidence="4">
    <location>
        <begin position="14"/>
        <end position="74"/>
    </location>
</feature>
<accession>A0A2N0Z8I2</accession>
<comment type="caution">
    <text evidence="5">The sequence shown here is derived from an EMBL/GenBank/DDBJ whole genome shotgun (WGS) entry which is preliminary data.</text>
</comment>
<name>A0A2N0Z8I2_9BACI</name>
<evidence type="ECO:0000259" key="4">
    <source>
        <dbReference type="PROSITE" id="PS50977"/>
    </source>
</evidence>
<dbReference type="AlphaFoldDB" id="A0A2N0Z8I2"/>
<reference evidence="5 6" key="1">
    <citation type="journal article" date="2010" name="Int. J. Syst. Evol. Microbiol.">
        <title>Bacillus horneckiae sp. nov., isolated from a spacecraft-assembly clean room.</title>
        <authorList>
            <person name="Vaishampayan P."/>
            <person name="Probst A."/>
            <person name="Krishnamurthi S."/>
            <person name="Ghosh S."/>
            <person name="Osman S."/>
            <person name="McDowall A."/>
            <person name="Ruckmani A."/>
            <person name="Mayilraj S."/>
            <person name="Venkateswaran K."/>
        </authorList>
    </citation>
    <scope>NUCLEOTIDE SEQUENCE [LARGE SCALE GENOMIC DNA]</scope>
    <source>
        <strain evidence="6">1PO1SC</strain>
    </source>
</reference>
<dbReference type="InterPro" id="IPR050624">
    <property type="entry name" value="HTH-type_Tx_Regulator"/>
</dbReference>
<dbReference type="PANTHER" id="PTHR43479">
    <property type="entry name" value="ACREF/ENVCD OPERON REPRESSOR-RELATED"/>
    <property type="match status" value="1"/>
</dbReference>
<protein>
    <submittedName>
        <fullName evidence="5">TetR/AcrR family transcriptional regulator</fullName>
    </submittedName>
</protein>
<gene>
    <name evidence="5" type="ORF">CWS20_27195</name>
</gene>
<dbReference type="RefSeq" id="WP_066199171.1">
    <property type="nucleotide sequence ID" value="NZ_JARMMB010000036.1"/>
</dbReference>
<organism evidence="5 6">
    <name type="scientific">Cytobacillus horneckiae</name>
    <dbReference type="NCBI Taxonomy" id="549687"/>
    <lineage>
        <taxon>Bacteria</taxon>
        <taxon>Bacillati</taxon>
        <taxon>Bacillota</taxon>
        <taxon>Bacilli</taxon>
        <taxon>Bacillales</taxon>
        <taxon>Bacillaceae</taxon>
        <taxon>Cytobacillus</taxon>
    </lineage>
</organism>
<dbReference type="InterPro" id="IPR009057">
    <property type="entry name" value="Homeodomain-like_sf"/>
</dbReference>